<dbReference type="EMBL" id="AMEM01000009">
    <property type="protein sequence ID" value="EKX91774.1"/>
    <property type="molecule type" value="Genomic_DNA"/>
</dbReference>
<protein>
    <submittedName>
        <fullName evidence="1">Uncharacterized protein</fullName>
    </submittedName>
</protein>
<evidence type="ECO:0000313" key="1">
    <source>
        <dbReference type="EMBL" id="EKX91774.1"/>
    </source>
</evidence>
<organism evidence="1 2">
    <name type="scientific">Corynebacterium durum F0235</name>
    <dbReference type="NCBI Taxonomy" id="1035195"/>
    <lineage>
        <taxon>Bacteria</taxon>
        <taxon>Bacillati</taxon>
        <taxon>Actinomycetota</taxon>
        <taxon>Actinomycetes</taxon>
        <taxon>Mycobacteriales</taxon>
        <taxon>Corynebacteriaceae</taxon>
        <taxon>Corynebacterium</taxon>
    </lineage>
</organism>
<dbReference type="AlphaFoldDB" id="L1MLE1"/>
<accession>L1MLE1</accession>
<dbReference type="Proteomes" id="UP000010445">
    <property type="component" value="Unassembled WGS sequence"/>
</dbReference>
<proteinExistence type="predicted"/>
<keyword evidence="2" id="KW-1185">Reference proteome</keyword>
<sequence>MTQRPQSTPHARHSVVENSNTWRFYSIVQTQLRVQRTNTQIN</sequence>
<dbReference type="HOGENOM" id="CLU_3250109_0_0_11"/>
<reference evidence="1 2" key="1">
    <citation type="submission" date="2012-05" db="EMBL/GenBank/DDBJ databases">
        <authorList>
            <person name="Weinstock G."/>
            <person name="Sodergren E."/>
            <person name="Lobos E.A."/>
            <person name="Fulton L."/>
            <person name="Fulton R."/>
            <person name="Courtney L."/>
            <person name="Fronick C."/>
            <person name="O'Laughlin M."/>
            <person name="Godfrey J."/>
            <person name="Wilson R.M."/>
            <person name="Miner T."/>
            <person name="Farmer C."/>
            <person name="Delehaunty K."/>
            <person name="Cordes M."/>
            <person name="Minx P."/>
            <person name="Tomlinson C."/>
            <person name="Chen J."/>
            <person name="Wollam A."/>
            <person name="Pepin K.H."/>
            <person name="Bhonagiri V."/>
            <person name="Zhang X."/>
            <person name="Suruliraj S."/>
            <person name="Warren W."/>
            <person name="Mitreva M."/>
            <person name="Mardis E.R."/>
            <person name="Wilson R.K."/>
        </authorList>
    </citation>
    <scope>NUCLEOTIDE SEQUENCE [LARGE SCALE GENOMIC DNA]</scope>
    <source>
        <strain evidence="1 2">F0235</strain>
    </source>
</reference>
<name>L1MLE1_9CORY</name>
<evidence type="ECO:0000313" key="2">
    <source>
        <dbReference type="Proteomes" id="UP000010445"/>
    </source>
</evidence>
<comment type="caution">
    <text evidence="1">The sequence shown here is derived from an EMBL/GenBank/DDBJ whole genome shotgun (WGS) entry which is preliminary data.</text>
</comment>
<gene>
    <name evidence="1" type="ORF">HMPREF9997_00435</name>
</gene>